<sequence>MDPNFMHNPRDFNTIQREIEKERIRHEIITAENLRRRLLEEEVRRELMMEREMARASEMGLSMDERLSMQLHSRYPLMHQLNNRWLEDRFPFPGSRGMGFGHDVLPRTLPQFSDAMKDEIRNALEVNKKDKLIMLNSFQSGAKVRGHPLWTSVIFILILMKLGDKFVWECIWTHYLDLVPNMLAFGYEHWSKFTFSVWLHLNGVFSNYELMLAKPDPNLCGSKRKASTPPAASVELPLMSSKKTKEWSCALCQVSATSERGLDEHLQGKKHKAKEAGLLRAQKMCNNSISSMSKKSGKKKIKLRESKDSSGQEMKTDVEEESTEVNKAVVGSERKAEVVEDSEIKNEGLPKKDLTAKTRKKKNGIPTAEKTKRKPPLRKKFKFWCEDCQVGTHSAVVMEGHKRGKKHIARSNESKKNDDAVPATSSMTIVAPPDPTEKAEDEDVVAEEPNEKTTGCVTEKDEDEEVVAKKAKKEMAENVTGDSNGTRPSIVADVVDLMQKTP</sequence>
<evidence type="ECO:0000313" key="1">
    <source>
        <dbReference type="EMBL" id="KAH9806343.1"/>
    </source>
</evidence>
<name>A0ACB8P788_CITSI</name>
<dbReference type="Proteomes" id="UP000829398">
    <property type="component" value="Chromosome 1"/>
</dbReference>
<dbReference type="EMBL" id="CM039170">
    <property type="protein sequence ID" value="KAH9806343.1"/>
    <property type="molecule type" value="Genomic_DNA"/>
</dbReference>
<keyword evidence="2" id="KW-1185">Reference proteome</keyword>
<organism evidence="1 2">
    <name type="scientific">Citrus sinensis</name>
    <name type="common">Sweet orange</name>
    <name type="synonym">Citrus aurantium var. sinensis</name>
    <dbReference type="NCBI Taxonomy" id="2711"/>
    <lineage>
        <taxon>Eukaryota</taxon>
        <taxon>Viridiplantae</taxon>
        <taxon>Streptophyta</taxon>
        <taxon>Embryophyta</taxon>
        <taxon>Tracheophyta</taxon>
        <taxon>Spermatophyta</taxon>
        <taxon>Magnoliopsida</taxon>
        <taxon>eudicotyledons</taxon>
        <taxon>Gunneridae</taxon>
        <taxon>Pentapetalae</taxon>
        <taxon>rosids</taxon>
        <taxon>malvids</taxon>
        <taxon>Sapindales</taxon>
        <taxon>Rutaceae</taxon>
        <taxon>Aurantioideae</taxon>
        <taxon>Citrus</taxon>
    </lineage>
</organism>
<reference evidence="2" key="1">
    <citation type="journal article" date="2023" name="Hortic. Res.">
        <title>A chromosome-level phased genome enabling allele-level studies in sweet orange: a case study on citrus Huanglongbing tolerance.</title>
        <authorList>
            <person name="Wu B."/>
            <person name="Yu Q."/>
            <person name="Deng Z."/>
            <person name="Duan Y."/>
            <person name="Luo F."/>
            <person name="Gmitter F. Jr."/>
        </authorList>
    </citation>
    <scope>NUCLEOTIDE SEQUENCE [LARGE SCALE GENOMIC DNA]</scope>
    <source>
        <strain evidence="2">cv. Valencia</strain>
    </source>
</reference>
<accession>A0ACB8P788</accession>
<evidence type="ECO:0000313" key="2">
    <source>
        <dbReference type="Proteomes" id="UP000829398"/>
    </source>
</evidence>
<protein>
    <submittedName>
        <fullName evidence="1">C2h2-type domain-containing protein</fullName>
    </submittedName>
</protein>
<gene>
    <name evidence="1" type="ORF">KPL71_002736</name>
</gene>
<proteinExistence type="predicted"/>
<comment type="caution">
    <text evidence="1">The sequence shown here is derived from an EMBL/GenBank/DDBJ whole genome shotgun (WGS) entry which is preliminary data.</text>
</comment>